<dbReference type="STRING" id="1314790.A0A1Y1YW01"/>
<keyword evidence="3" id="KW-1185">Reference proteome</keyword>
<protein>
    <recommendedName>
        <fullName evidence="1">Nudix hydrolase domain-containing protein</fullName>
    </recommendedName>
</protein>
<feature type="domain" description="Nudix hydrolase" evidence="1">
    <location>
        <begin position="136"/>
        <end position="274"/>
    </location>
</feature>
<dbReference type="OrthoDB" id="10261522at2759"/>
<dbReference type="InParanoid" id="A0A1Y1YW01"/>
<dbReference type="SUPFAM" id="SSF55811">
    <property type="entry name" value="Nudix"/>
    <property type="match status" value="1"/>
</dbReference>
<dbReference type="FunFam" id="3.90.79.10:FF:000019">
    <property type="entry name" value="Thiamin pyrophosphokinase, putative"/>
    <property type="match status" value="1"/>
</dbReference>
<dbReference type="InterPro" id="IPR031804">
    <property type="entry name" value="DUF4743"/>
</dbReference>
<dbReference type="PANTHER" id="PTHR13622:SF8">
    <property type="entry name" value="THIAMIN PYROPHOSPHOKINASE 1"/>
    <property type="match status" value="1"/>
</dbReference>
<dbReference type="AlphaFoldDB" id="A0A1Y1YW01"/>
<gene>
    <name evidence="2" type="ORF">K493DRAFT_312188</name>
</gene>
<dbReference type="PANTHER" id="PTHR13622">
    <property type="entry name" value="THIAMIN PYROPHOSPHOKINASE"/>
    <property type="match status" value="1"/>
</dbReference>
<accession>A0A1Y1YW01</accession>
<dbReference type="Proteomes" id="UP000193498">
    <property type="component" value="Unassembled WGS sequence"/>
</dbReference>
<dbReference type="InterPro" id="IPR015797">
    <property type="entry name" value="NUDIX_hydrolase-like_dom_sf"/>
</dbReference>
<organism evidence="2 3">
    <name type="scientific">Basidiobolus meristosporus CBS 931.73</name>
    <dbReference type="NCBI Taxonomy" id="1314790"/>
    <lineage>
        <taxon>Eukaryota</taxon>
        <taxon>Fungi</taxon>
        <taxon>Fungi incertae sedis</taxon>
        <taxon>Zoopagomycota</taxon>
        <taxon>Entomophthoromycotina</taxon>
        <taxon>Basidiobolomycetes</taxon>
        <taxon>Basidiobolales</taxon>
        <taxon>Basidiobolaceae</taxon>
        <taxon>Basidiobolus</taxon>
    </lineage>
</organism>
<dbReference type="Pfam" id="PF15916">
    <property type="entry name" value="DUF4743"/>
    <property type="match status" value="1"/>
</dbReference>
<dbReference type="Gene3D" id="3.90.79.10">
    <property type="entry name" value="Nucleoside Triphosphate Pyrophosphohydrolase"/>
    <property type="match status" value="1"/>
</dbReference>
<proteinExistence type="predicted"/>
<name>A0A1Y1YW01_9FUNG</name>
<comment type="caution">
    <text evidence="2">The sequence shown here is derived from an EMBL/GenBank/DDBJ whole genome shotgun (WGS) entry which is preliminary data.</text>
</comment>
<dbReference type="GO" id="GO:0044715">
    <property type="term" value="F:8-oxo-dGDP phosphatase activity"/>
    <property type="evidence" value="ECO:0007669"/>
    <property type="project" value="UniProtKB-ARBA"/>
</dbReference>
<dbReference type="CDD" id="cd03676">
    <property type="entry name" value="NUDIX_Tnr3_like"/>
    <property type="match status" value="1"/>
</dbReference>
<dbReference type="EMBL" id="MCFE01000061">
    <property type="protein sequence ID" value="ORY02116.1"/>
    <property type="molecule type" value="Genomic_DNA"/>
</dbReference>
<dbReference type="InterPro" id="IPR000086">
    <property type="entry name" value="NUDIX_hydrolase_dom"/>
</dbReference>
<evidence type="ECO:0000313" key="2">
    <source>
        <dbReference type="EMBL" id="ORY02116.1"/>
    </source>
</evidence>
<sequence>MSANSYLDILHSIDPVANEDLKAYAPFIVDGIKVGLLEEKVCQKILEYGHLVDNQLLVTSNEEGQAYVTFSASVTDSNNRTKILKTLTEAWREAAEFNTLAGWRGELFAIHGDPNDPRGFFFELERSASPIFGIGTYGSHLNGLVRTENKLPKVWIGQRAASKQTWPNFLDNTVGGGISSGCSPKEIIIKESMEEAGIPSELATNAVLTGTVSYMIAALGLEQSTLFVYDLYLPDDFQPVPQDGEVGAYYLYSFEEIEQLLLDGKFMPDAAIVIIDLFIRFGYLTPETNPHYQLLVYGIHRRLEVPPMSLARSS</sequence>
<reference evidence="2 3" key="1">
    <citation type="submission" date="2016-07" db="EMBL/GenBank/DDBJ databases">
        <title>Pervasive Adenine N6-methylation of Active Genes in Fungi.</title>
        <authorList>
            <consortium name="DOE Joint Genome Institute"/>
            <person name="Mondo S.J."/>
            <person name="Dannebaum R.O."/>
            <person name="Kuo R.C."/>
            <person name="Labutti K."/>
            <person name="Haridas S."/>
            <person name="Kuo A."/>
            <person name="Salamov A."/>
            <person name="Ahrendt S.R."/>
            <person name="Lipzen A."/>
            <person name="Sullivan W."/>
            <person name="Andreopoulos W.B."/>
            <person name="Clum A."/>
            <person name="Lindquist E."/>
            <person name="Daum C."/>
            <person name="Ramamoorthy G.K."/>
            <person name="Gryganskyi A."/>
            <person name="Culley D."/>
            <person name="Magnuson J.K."/>
            <person name="James T.Y."/>
            <person name="O'Malley M.A."/>
            <person name="Stajich J.E."/>
            <person name="Spatafora J.W."/>
            <person name="Visel A."/>
            <person name="Grigoriev I.V."/>
        </authorList>
    </citation>
    <scope>NUCLEOTIDE SEQUENCE [LARGE SCALE GENOMIC DNA]</scope>
    <source>
        <strain evidence="2 3">CBS 931.73</strain>
    </source>
</reference>
<dbReference type="PROSITE" id="PS51462">
    <property type="entry name" value="NUDIX"/>
    <property type="match status" value="1"/>
</dbReference>
<evidence type="ECO:0000259" key="1">
    <source>
        <dbReference type="PROSITE" id="PS51462"/>
    </source>
</evidence>
<evidence type="ECO:0000313" key="3">
    <source>
        <dbReference type="Proteomes" id="UP000193498"/>
    </source>
</evidence>